<keyword evidence="9" id="KW-0238">DNA-binding</keyword>
<proteinExistence type="inferred from homology"/>
<evidence type="ECO:0000256" key="9">
    <source>
        <dbReference type="ARBA" id="ARBA00023125"/>
    </source>
</evidence>
<dbReference type="EMBL" id="JAEMWU010000001">
    <property type="protein sequence ID" value="MBN8205662.1"/>
    <property type="molecule type" value="Genomic_DNA"/>
</dbReference>
<reference evidence="18" key="1">
    <citation type="submission" date="2020-12" db="EMBL/GenBank/DDBJ databases">
        <title>PHA producing bacteria isolated from mangrove.</title>
        <authorList>
            <person name="Zheng W."/>
            <person name="Yu S."/>
            <person name="Huang Y."/>
        </authorList>
    </citation>
    <scope>NUCLEOTIDE SEQUENCE</scope>
    <source>
        <strain evidence="18">GN8-5</strain>
    </source>
</reference>
<dbReference type="GO" id="GO:0005524">
    <property type="term" value="F:ATP binding"/>
    <property type="evidence" value="ECO:0007669"/>
    <property type="project" value="UniProtKB-UniRule"/>
</dbReference>
<dbReference type="PANTHER" id="PTHR11070">
    <property type="entry name" value="UVRD / RECB / PCRA DNA HELICASE FAMILY MEMBER"/>
    <property type="match status" value="1"/>
</dbReference>
<gene>
    <name evidence="18" type="ORF">JF543_06775</name>
</gene>
<evidence type="ECO:0000256" key="12">
    <source>
        <dbReference type="ARBA" id="ARBA00034617"/>
    </source>
</evidence>
<dbReference type="Pfam" id="PF12705">
    <property type="entry name" value="PDDEXK_1"/>
    <property type="match status" value="2"/>
</dbReference>
<dbReference type="Gene3D" id="1.10.486.10">
    <property type="entry name" value="PCRA, domain 4"/>
    <property type="match status" value="1"/>
</dbReference>
<feature type="domain" description="UvrD-like helicase C-terminal" evidence="17">
    <location>
        <begin position="292"/>
        <end position="604"/>
    </location>
</feature>
<evidence type="ECO:0000256" key="1">
    <source>
        <dbReference type="ARBA" id="ARBA00009922"/>
    </source>
</evidence>
<evidence type="ECO:0000313" key="18">
    <source>
        <dbReference type="EMBL" id="MBN8205662.1"/>
    </source>
</evidence>
<evidence type="ECO:0000256" key="2">
    <source>
        <dbReference type="ARBA" id="ARBA00022722"/>
    </source>
</evidence>
<dbReference type="GO" id="GO:0043138">
    <property type="term" value="F:3'-5' DNA helicase activity"/>
    <property type="evidence" value="ECO:0007669"/>
    <property type="project" value="UniProtKB-EC"/>
</dbReference>
<keyword evidence="2" id="KW-0540">Nuclease</keyword>
<name>A0A939DVA4_9MICO</name>
<evidence type="ECO:0000256" key="8">
    <source>
        <dbReference type="ARBA" id="ARBA00022840"/>
    </source>
</evidence>
<keyword evidence="10" id="KW-0234">DNA repair</keyword>
<keyword evidence="6 15" id="KW-0347">Helicase</keyword>
<dbReference type="InterPro" id="IPR038726">
    <property type="entry name" value="PDDEXK_AddAB-type"/>
</dbReference>
<dbReference type="InterPro" id="IPR011604">
    <property type="entry name" value="PDDEXK-like_dom_sf"/>
</dbReference>
<keyword evidence="4" id="KW-0227">DNA damage</keyword>
<dbReference type="InterPro" id="IPR027417">
    <property type="entry name" value="P-loop_NTPase"/>
</dbReference>
<feature type="binding site" evidence="15">
    <location>
        <begin position="23"/>
        <end position="30"/>
    </location>
    <ligand>
        <name>ATP</name>
        <dbReference type="ChEBI" id="CHEBI:30616"/>
    </ligand>
</feature>
<dbReference type="Gene3D" id="3.40.50.300">
    <property type="entry name" value="P-loop containing nucleotide triphosphate hydrolases"/>
    <property type="match status" value="2"/>
</dbReference>
<dbReference type="AlphaFoldDB" id="A0A939DVA4"/>
<protein>
    <recommendedName>
        <fullName evidence="13">DNA 3'-5' helicase</fullName>
        <ecNumber evidence="13">5.6.2.4</ecNumber>
    </recommendedName>
</protein>
<evidence type="ECO:0000256" key="6">
    <source>
        <dbReference type="ARBA" id="ARBA00022806"/>
    </source>
</evidence>
<dbReference type="GO" id="GO:0003677">
    <property type="term" value="F:DNA binding"/>
    <property type="evidence" value="ECO:0007669"/>
    <property type="project" value="UniProtKB-KW"/>
</dbReference>
<dbReference type="InterPro" id="IPR014017">
    <property type="entry name" value="DNA_helicase_UvrD-like_C"/>
</dbReference>
<accession>A0A939DVA4</accession>
<dbReference type="Gene3D" id="1.10.10.160">
    <property type="match status" value="1"/>
</dbReference>
<dbReference type="InterPro" id="IPR000212">
    <property type="entry name" value="DNA_helicase_UvrD/REP"/>
</dbReference>
<dbReference type="GO" id="GO:0033202">
    <property type="term" value="C:DNA helicase complex"/>
    <property type="evidence" value="ECO:0007669"/>
    <property type="project" value="TreeGrafter"/>
</dbReference>
<keyword evidence="8 15" id="KW-0067">ATP-binding</keyword>
<evidence type="ECO:0000256" key="11">
    <source>
        <dbReference type="ARBA" id="ARBA00023235"/>
    </source>
</evidence>
<evidence type="ECO:0000256" key="14">
    <source>
        <dbReference type="ARBA" id="ARBA00048988"/>
    </source>
</evidence>
<dbReference type="SUPFAM" id="SSF52540">
    <property type="entry name" value="P-loop containing nucleoside triphosphate hydrolases"/>
    <property type="match status" value="1"/>
</dbReference>
<comment type="similarity">
    <text evidence="1">Belongs to the helicase family. UvrD subfamily.</text>
</comment>
<keyword evidence="11" id="KW-0413">Isomerase</keyword>
<dbReference type="GO" id="GO:0005829">
    <property type="term" value="C:cytosol"/>
    <property type="evidence" value="ECO:0007669"/>
    <property type="project" value="TreeGrafter"/>
</dbReference>
<dbReference type="InterPro" id="IPR014016">
    <property type="entry name" value="UvrD-like_ATP-bd"/>
</dbReference>
<evidence type="ECO:0000256" key="7">
    <source>
        <dbReference type="ARBA" id="ARBA00022839"/>
    </source>
</evidence>
<evidence type="ECO:0000256" key="5">
    <source>
        <dbReference type="ARBA" id="ARBA00022801"/>
    </source>
</evidence>
<dbReference type="GO" id="GO:0000725">
    <property type="term" value="P:recombinational repair"/>
    <property type="evidence" value="ECO:0007669"/>
    <property type="project" value="TreeGrafter"/>
</dbReference>
<dbReference type="EC" id="5.6.2.4" evidence="13"/>
<dbReference type="Proteomes" id="UP000664385">
    <property type="component" value="Unassembled WGS sequence"/>
</dbReference>
<dbReference type="PROSITE" id="PS51198">
    <property type="entry name" value="UVRD_HELICASE_ATP_BIND"/>
    <property type="match status" value="1"/>
</dbReference>
<dbReference type="Pfam" id="PF00580">
    <property type="entry name" value="UvrD-helicase"/>
    <property type="match status" value="1"/>
</dbReference>
<dbReference type="PANTHER" id="PTHR11070:SF59">
    <property type="entry name" value="DNA 3'-5' HELICASE"/>
    <property type="match status" value="1"/>
</dbReference>
<comment type="caution">
    <text evidence="18">The sequence shown here is derived from an EMBL/GenBank/DDBJ whole genome shotgun (WGS) entry which is preliminary data.</text>
</comment>
<evidence type="ECO:0000259" key="16">
    <source>
        <dbReference type="PROSITE" id="PS51198"/>
    </source>
</evidence>
<dbReference type="RefSeq" id="WP_206823395.1">
    <property type="nucleotide sequence ID" value="NZ_JAEMWU010000001.1"/>
</dbReference>
<sequence length="1088" mass="117009">MTQDAAQRALVDAPAATSGVVIGAPGTGKTTALVDRVVHLLDSGLRPEQMLVLTPSRQAATVLRDRIGVRIDQATPGPLARSLASFAFQIVRGVTVHRGDDPPALLTGADQDRIFADLLAGDAEDGLREWPEALSPGVRASKAFRSELRAFLAECTELAVEPGELERSGRATWQAAADFLDEYRDVMGGMRVAHRDIPELLGEATGILHTADAASLGPLAQLRVVLIDDAQELTRGGIRLVRALRAREIAVLAFGDPDISSGAFRGASPQLFADLAQALGEVFVLDRAHRQSPELTALTRTITQAIGVAGRVDHRRPPEATEPVVGHRTAGVRTLIAPSPYEEVDRIAATLREWHLTDGIPWSGIAVIAHDTRQIVMLEAELAAREVPTRAAGVPRPLGSERIVREITEVVRLGLTAPEDREADLLAELLTSPFGGLDAVGLRRLRARLRHVELEDGGSTPARELLREAMQFPVAFDRVDAADARVAQRFAHTLAQVHEAATAGATVHELLWTVWDRARTIGGTPLQSAWRAAAEQPGGAEVARSLDSLVALFAAAKRFVERTPHEKAALFIRDILDSEVPEDTLSTPERPGLVTLMTPATALGAEFEAVVVAGVQDGIWPNVRLRGGMLETWRLAEAITAARDGLPEEVPGILDRRRAALHDELRLFVRAVSRARTRLVVTAVDDDDMSPSPFFSFLPPAPPAEHDEERYAHPLTLRGLVARHRRALSTTDDPADLAHAAGQLRVLAESGVPGAAPDEWYGLTPPSTTAPLRDLDAAPVRVSPSRLEAFEECGLNWVISSLGGDTVAPPSAGIGTIVHEAMEKVPDGALDAMRAIVDEHWPELDFETAWIGRKERRRADLYVERVHDYVGEVARDGGRVVGAEARFRFTVDLETAQAQALPTEPAADATATTPGGADATVIVERPRALVSGVIDRVEVYPVDGGEHAPARGQKWQRMGDGDGEQRVIVVDLKTGKYEPDTEANVLEHAQLAAYQVAVQEGLLDDAPAEALAGARLVIVSKTVGKANYRVAHQHTLDDDARAAFLRRVADAGRGMAASSFTAQVETHCADTQVRVTPCHIHTVPAVSA</sequence>
<evidence type="ECO:0000313" key="19">
    <source>
        <dbReference type="Proteomes" id="UP000664385"/>
    </source>
</evidence>
<evidence type="ECO:0000256" key="15">
    <source>
        <dbReference type="PROSITE-ProRule" id="PRU00560"/>
    </source>
</evidence>
<comment type="catalytic activity">
    <reaction evidence="12">
        <text>Couples ATP hydrolysis with the unwinding of duplex DNA by translocating in the 3'-5' direction.</text>
        <dbReference type="EC" id="5.6.2.4"/>
    </reaction>
</comment>
<evidence type="ECO:0000256" key="3">
    <source>
        <dbReference type="ARBA" id="ARBA00022741"/>
    </source>
</evidence>
<dbReference type="InterPro" id="IPR013986">
    <property type="entry name" value="DExx_box_DNA_helicase_dom_sf"/>
</dbReference>
<evidence type="ECO:0000259" key="17">
    <source>
        <dbReference type="PROSITE" id="PS51217"/>
    </source>
</evidence>
<dbReference type="PROSITE" id="PS51217">
    <property type="entry name" value="UVRD_HELICASE_CTER"/>
    <property type="match status" value="1"/>
</dbReference>
<keyword evidence="3 15" id="KW-0547">Nucleotide-binding</keyword>
<keyword evidence="7" id="KW-0269">Exonuclease</keyword>
<keyword evidence="5 15" id="KW-0378">Hydrolase</keyword>
<evidence type="ECO:0000256" key="10">
    <source>
        <dbReference type="ARBA" id="ARBA00023204"/>
    </source>
</evidence>
<feature type="domain" description="UvrD-like helicase ATP-binding" evidence="16">
    <location>
        <begin position="2"/>
        <end position="292"/>
    </location>
</feature>
<comment type="catalytic activity">
    <reaction evidence="14">
        <text>ATP + H2O = ADP + phosphate + H(+)</text>
        <dbReference type="Rhea" id="RHEA:13065"/>
        <dbReference type="ChEBI" id="CHEBI:15377"/>
        <dbReference type="ChEBI" id="CHEBI:15378"/>
        <dbReference type="ChEBI" id="CHEBI:30616"/>
        <dbReference type="ChEBI" id="CHEBI:43474"/>
        <dbReference type="ChEBI" id="CHEBI:456216"/>
        <dbReference type="EC" id="5.6.2.4"/>
    </reaction>
</comment>
<evidence type="ECO:0000256" key="13">
    <source>
        <dbReference type="ARBA" id="ARBA00034808"/>
    </source>
</evidence>
<dbReference type="Gene3D" id="3.90.320.10">
    <property type="match status" value="1"/>
</dbReference>
<evidence type="ECO:0000256" key="4">
    <source>
        <dbReference type="ARBA" id="ARBA00022763"/>
    </source>
</evidence>
<organism evidence="18 19">
    <name type="scientific">Microbacterium esteraromaticum</name>
    <dbReference type="NCBI Taxonomy" id="57043"/>
    <lineage>
        <taxon>Bacteria</taxon>
        <taxon>Bacillati</taxon>
        <taxon>Actinomycetota</taxon>
        <taxon>Actinomycetes</taxon>
        <taxon>Micrococcales</taxon>
        <taxon>Microbacteriaceae</taxon>
        <taxon>Microbacterium</taxon>
    </lineage>
</organism>
<dbReference type="GO" id="GO:0004527">
    <property type="term" value="F:exonuclease activity"/>
    <property type="evidence" value="ECO:0007669"/>
    <property type="project" value="UniProtKB-KW"/>
</dbReference>